<dbReference type="Pfam" id="PF09754">
    <property type="entry name" value="PAC2"/>
    <property type="match status" value="1"/>
</dbReference>
<reference evidence="6 7" key="1">
    <citation type="journal article" date="2019" name="Nat. Ecol. Evol.">
        <title>Megaphylogeny resolves global patterns of mushroom evolution.</title>
        <authorList>
            <person name="Varga T."/>
            <person name="Krizsan K."/>
            <person name="Foldi C."/>
            <person name="Dima B."/>
            <person name="Sanchez-Garcia M."/>
            <person name="Sanchez-Ramirez S."/>
            <person name="Szollosi G.J."/>
            <person name="Szarkandi J.G."/>
            <person name="Papp V."/>
            <person name="Albert L."/>
            <person name="Andreopoulos W."/>
            <person name="Angelini C."/>
            <person name="Antonin V."/>
            <person name="Barry K.W."/>
            <person name="Bougher N.L."/>
            <person name="Buchanan P."/>
            <person name="Buyck B."/>
            <person name="Bense V."/>
            <person name="Catcheside P."/>
            <person name="Chovatia M."/>
            <person name="Cooper J."/>
            <person name="Damon W."/>
            <person name="Desjardin D."/>
            <person name="Finy P."/>
            <person name="Geml J."/>
            <person name="Haridas S."/>
            <person name="Hughes K."/>
            <person name="Justo A."/>
            <person name="Karasinski D."/>
            <person name="Kautmanova I."/>
            <person name="Kiss B."/>
            <person name="Kocsube S."/>
            <person name="Kotiranta H."/>
            <person name="LaButti K.M."/>
            <person name="Lechner B.E."/>
            <person name="Liimatainen K."/>
            <person name="Lipzen A."/>
            <person name="Lukacs Z."/>
            <person name="Mihaltcheva S."/>
            <person name="Morgado L.N."/>
            <person name="Niskanen T."/>
            <person name="Noordeloos M.E."/>
            <person name="Ohm R.A."/>
            <person name="Ortiz-Santana B."/>
            <person name="Ovrebo C."/>
            <person name="Racz N."/>
            <person name="Riley R."/>
            <person name="Savchenko A."/>
            <person name="Shiryaev A."/>
            <person name="Soop K."/>
            <person name="Spirin V."/>
            <person name="Szebenyi C."/>
            <person name="Tomsovsky M."/>
            <person name="Tulloss R.E."/>
            <person name="Uehling J."/>
            <person name="Grigoriev I.V."/>
            <person name="Vagvolgyi C."/>
            <person name="Papp T."/>
            <person name="Martin F.M."/>
            <person name="Miettinen O."/>
            <person name="Hibbett D.S."/>
            <person name="Nagy L.G."/>
        </authorList>
    </citation>
    <scope>NUCLEOTIDE SEQUENCE [LARGE SCALE GENOMIC DNA]</scope>
    <source>
        <strain evidence="6 7">CBS 309.79</strain>
    </source>
</reference>
<evidence type="ECO:0000256" key="1">
    <source>
        <dbReference type="ARBA" id="ARBA00019186"/>
    </source>
</evidence>
<dbReference type="OrthoDB" id="10260712at2759"/>
<dbReference type="Gene3D" id="3.40.50.10900">
    <property type="entry name" value="PAC-like subunit"/>
    <property type="match status" value="2"/>
</dbReference>
<sequence>MPEFLTLSEQVFPLAQKTLLIPVVSAANVSQLAVDIIIATFNLRRIGIFDSRDLIPVVGARENGEAGVTVPLELYGNEDLDFVVMQQRSPALKSRKQAFVDSVLQFAKDSQIGAILFLSGIDLINRTDAQMLTPTLHIIPTNSPPLTASSLSAIEHLPIPRYAEIPRTQSHDQDLEASDHRHSNKDTSESTTSPFIPGGGLTRRFLDSLFPSPPRSTANNTTTKTTVDSPWSIPTLALLQFVMEGDNRADAHLFASVITKVLEREPGSAGWKVPKSWETGLFGSDHDQTLYG</sequence>
<comment type="subunit">
    <text evidence="4">Component of the 20S proteasome chaperone.</text>
</comment>
<evidence type="ECO:0000313" key="6">
    <source>
        <dbReference type="EMBL" id="TFL02469.1"/>
    </source>
</evidence>
<dbReference type="InterPro" id="IPR038389">
    <property type="entry name" value="PSMG2_sf"/>
</dbReference>
<evidence type="ECO:0000313" key="7">
    <source>
        <dbReference type="Proteomes" id="UP000305067"/>
    </source>
</evidence>
<dbReference type="EMBL" id="ML178822">
    <property type="protein sequence ID" value="TFL02469.1"/>
    <property type="molecule type" value="Genomic_DNA"/>
</dbReference>
<dbReference type="Proteomes" id="UP000305067">
    <property type="component" value="Unassembled WGS sequence"/>
</dbReference>
<evidence type="ECO:0000256" key="2">
    <source>
        <dbReference type="ARBA" id="ARBA00023186"/>
    </source>
</evidence>
<dbReference type="GO" id="GO:0005829">
    <property type="term" value="C:cytosol"/>
    <property type="evidence" value="ECO:0007669"/>
    <property type="project" value="TreeGrafter"/>
</dbReference>
<name>A0A5C3QQ95_9AGAR</name>
<dbReference type="PIRSF" id="PIRSF010044">
    <property type="entry name" value="UCP010044"/>
    <property type="match status" value="1"/>
</dbReference>
<evidence type="ECO:0000256" key="5">
    <source>
        <dbReference type="SAM" id="MobiDB-lite"/>
    </source>
</evidence>
<dbReference type="PANTHER" id="PTHR12970">
    <property type="entry name" value="PROTEASOME ASSEMBLY CHAPERONE 2"/>
    <property type="match status" value="1"/>
</dbReference>
<feature type="compositionally biased region" description="Basic and acidic residues" evidence="5">
    <location>
        <begin position="170"/>
        <end position="188"/>
    </location>
</feature>
<keyword evidence="2 4" id="KW-0143">Chaperone</keyword>
<dbReference type="GO" id="GO:0005634">
    <property type="term" value="C:nucleus"/>
    <property type="evidence" value="ECO:0007669"/>
    <property type="project" value="TreeGrafter"/>
</dbReference>
<evidence type="ECO:0000256" key="3">
    <source>
        <dbReference type="ARBA" id="ARBA00025745"/>
    </source>
</evidence>
<comment type="function">
    <text evidence="4">Involved in 20S proteasome assembly.</text>
</comment>
<organism evidence="6 7">
    <name type="scientific">Pterulicium gracile</name>
    <dbReference type="NCBI Taxonomy" id="1884261"/>
    <lineage>
        <taxon>Eukaryota</taxon>
        <taxon>Fungi</taxon>
        <taxon>Dikarya</taxon>
        <taxon>Basidiomycota</taxon>
        <taxon>Agaricomycotina</taxon>
        <taxon>Agaricomycetes</taxon>
        <taxon>Agaricomycetidae</taxon>
        <taxon>Agaricales</taxon>
        <taxon>Pleurotineae</taxon>
        <taxon>Pterulaceae</taxon>
        <taxon>Pterulicium</taxon>
    </lineage>
</organism>
<comment type="similarity">
    <text evidence="3 4">Belongs to the PSMG2 family.</text>
</comment>
<dbReference type="PANTHER" id="PTHR12970:SF1">
    <property type="entry name" value="PROTEASOME ASSEMBLY CHAPERONE 2"/>
    <property type="match status" value="1"/>
</dbReference>
<dbReference type="GO" id="GO:0043248">
    <property type="term" value="P:proteasome assembly"/>
    <property type="evidence" value="ECO:0007669"/>
    <property type="project" value="TreeGrafter"/>
</dbReference>
<protein>
    <recommendedName>
        <fullName evidence="1 4">Proteasome assembly chaperone 2</fullName>
    </recommendedName>
</protein>
<proteinExistence type="inferred from homology"/>
<dbReference type="STRING" id="1884261.A0A5C3QQ95"/>
<dbReference type="SUPFAM" id="SSF159659">
    <property type="entry name" value="Cgl1923-like"/>
    <property type="match status" value="1"/>
</dbReference>
<dbReference type="AlphaFoldDB" id="A0A5C3QQ95"/>
<feature type="region of interest" description="Disordered" evidence="5">
    <location>
        <begin position="170"/>
        <end position="197"/>
    </location>
</feature>
<dbReference type="InterPro" id="IPR016562">
    <property type="entry name" value="Proteasome_assmbl_chp_2_euk"/>
</dbReference>
<keyword evidence="7" id="KW-1185">Reference proteome</keyword>
<dbReference type="InterPro" id="IPR019151">
    <property type="entry name" value="Proteasome_assmbl_chaperone_2"/>
</dbReference>
<accession>A0A5C3QQ95</accession>
<evidence type="ECO:0000256" key="4">
    <source>
        <dbReference type="PIRNR" id="PIRNR010044"/>
    </source>
</evidence>
<gene>
    <name evidence="6" type="ORF">BDV98DRAFT_565861</name>
</gene>